<evidence type="ECO:0000256" key="1">
    <source>
        <dbReference type="SAM" id="Phobius"/>
    </source>
</evidence>
<dbReference type="InterPro" id="IPR045163">
    <property type="entry name" value="Focadhesin/RST1"/>
</dbReference>
<gene>
    <name evidence="3" type="ORF">NQ315_007148</name>
</gene>
<keyword evidence="1" id="KW-0812">Transmembrane</keyword>
<dbReference type="InterPro" id="IPR022542">
    <property type="entry name" value="FOCAD/RST1_DUF3730"/>
</dbReference>
<evidence type="ECO:0000313" key="4">
    <source>
        <dbReference type="Proteomes" id="UP001159042"/>
    </source>
</evidence>
<keyword evidence="4" id="KW-1185">Reference proteome</keyword>
<dbReference type="AlphaFoldDB" id="A0AAV8WDT3"/>
<dbReference type="GO" id="GO:0060147">
    <property type="term" value="P:regulation of post-transcriptional gene silencing"/>
    <property type="evidence" value="ECO:0007669"/>
    <property type="project" value="InterPro"/>
</dbReference>
<reference evidence="3 4" key="1">
    <citation type="journal article" date="2023" name="Insect Mol. Biol.">
        <title>Genome sequencing provides insights into the evolution of gene families encoding plant cell wall-degrading enzymes in longhorned beetles.</title>
        <authorList>
            <person name="Shin N.R."/>
            <person name="Okamura Y."/>
            <person name="Kirsch R."/>
            <person name="Pauchet Y."/>
        </authorList>
    </citation>
    <scope>NUCLEOTIDE SEQUENCE [LARGE SCALE GENOMIC DNA]</scope>
    <source>
        <strain evidence="3">EAD_L_NR</strain>
    </source>
</reference>
<comment type="caution">
    <text evidence="3">The sequence shown here is derived from an EMBL/GenBank/DDBJ whole genome shotgun (WGS) entry which is preliminary data.</text>
</comment>
<proteinExistence type="predicted"/>
<protein>
    <recommendedName>
        <fullName evidence="2">DUF3730 domain-containing protein</fullName>
    </recommendedName>
</protein>
<feature type="transmembrane region" description="Helical" evidence="1">
    <location>
        <begin position="1042"/>
        <end position="1062"/>
    </location>
</feature>
<evidence type="ECO:0000313" key="3">
    <source>
        <dbReference type="EMBL" id="KAJ8924352.1"/>
    </source>
</evidence>
<dbReference type="Pfam" id="PF12530">
    <property type="entry name" value="DUF3730"/>
    <property type="match status" value="1"/>
</dbReference>
<dbReference type="PANTHER" id="PTHR16212">
    <property type="entry name" value="FOCADHESIN FAMILY MEMBER"/>
    <property type="match status" value="1"/>
</dbReference>
<evidence type="ECO:0000259" key="2">
    <source>
        <dbReference type="Pfam" id="PF12530"/>
    </source>
</evidence>
<dbReference type="EMBL" id="JANEYG010000003">
    <property type="protein sequence ID" value="KAJ8924352.1"/>
    <property type="molecule type" value="Genomic_DNA"/>
</dbReference>
<dbReference type="PANTHER" id="PTHR16212:SF4">
    <property type="entry name" value="FOCADHESIN"/>
    <property type="match status" value="1"/>
</dbReference>
<organism evidence="3 4">
    <name type="scientific">Exocentrus adspersus</name>
    <dbReference type="NCBI Taxonomy" id="1586481"/>
    <lineage>
        <taxon>Eukaryota</taxon>
        <taxon>Metazoa</taxon>
        <taxon>Ecdysozoa</taxon>
        <taxon>Arthropoda</taxon>
        <taxon>Hexapoda</taxon>
        <taxon>Insecta</taxon>
        <taxon>Pterygota</taxon>
        <taxon>Neoptera</taxon>
        <taxon>Endopterygota</taxon>
        <taxon>Coleoptera</taxon>
        <taxon>Polyphaga</taxon>
        <taxon>Cucujiformia</taxon>
        <taxon>Chrysomeloidea</taxon>
        <taxon>Cerambycidae</taxon>
        <taxon>Lamiinae</taxon>
        <taxon>Acanthocinini</taxon>
        <taxon>Exocentrus</taxon>
    </lineage>
</organism>
<accession>A0AAV8WDT3</accession>
<keyword evidence="1" id="KW-1133">Transmembrane helix</keyword>
<keyword evidence="1" id="KW-0472">Membrane</keyword>
<name>A0AAV8WDT3_9CUCU</name>
<dbReference type="Proteomes" id="UP001159042">
    <property type="component" value="Unassembled WGS sequence"/>
</dbReference>
<sequence length="1155" mass="132629">MEELESKLNSSNPIVIAQIFSKIIERIHQKYKNGSKDNAELNFLREKCMVAEPLISEVASEGLIRLVEDGILPVDSTLADFITSVPVTKCYKSLIRIIGNLLYLENTSKVAAHKHSASIYNLWFPQHPYITILNENPDTWNCILNEIKLLRDAKNSEYVTDIFRPVFLYGLCNPIRKNAFPFKQIIWNFVLSTADLDRNLLLSTLGLLQVDTRNNVELNSELISEAVYLFKSIDRSWCHTEIFILWQASLLQNLALYRLDLRPCICNLKHILTDAKSIITINCMLLILSKTITICSSVYLLDLFALCQIMLSFDGKEKLILETLKSSLLPWLANPSLLTYIENYTTSPVDHGSFQSFVTEYKNLISTNRIVCTSVEICSLLPYFTKANRVQEWTKKVDAGSNSIITDVYNLLCGLFVSKHLNPVIHINVFKVILKYVEGNKTISAQLLTLILYKLSNTTDSKLHFILLKALPKMIVIRDNIPTVMAVLQALSKGSIDLYNFTLSLMYEAWEVDNKCYSYLETMLMQPTSFGHTRETYITKSFILRNLCEKKPELYGKEIVAHLSKILNECNDDDGSLSCAIALDGIRILCKVEVIDIVTTWATLSPKFKNDARIPVIKSLCSLLEEIPHLPYTEAYVELQEDAVKTLWNYVNTGGAPEIIGAALNSLTSYSLEQICSQLPEEYLDEDTINERKRSVVGVPQTVPGKVWVKFLMENRVSKEASDFLIKMISNEVAGYLKYVYQVKGHREPISYDYLPTHSIVRGIGEFIRTWAHKWKHSIHDLLYVECLRIFSKEYSKPLPPLDWCFLQELIHDVKVKHYCIDIASHQAILSGTARRLMENYIVAEDDIMNVLRNLNHLANSIQPIILKPFFEKAIAFSIEKYETGDQKLLKNSLLFIEQVLRNNEIQETNKITVAQVLSDRIAIMDIKSGLFNAILKCVIALPKKCIDEIANLKTDVSEEWLEKVTKVRCSLACNTKITPLIWLSEIIEISSKKRRNSFIFQEFISVFRNQINNPCECALWLLELIGQIQAKVAERCDEKEIVYFFEVFILTVVEFSGYYIFIMDENGDRNLTRKELFPQALNSLLCTNDWSVCTVQVLEWLFHMNTEETVPSEYKNLFGLTLWCLRHDEEFIKNFRWMKYLSSKIDITNTSSLS</sequence>
<feature type="domain" description="DUF3730" evidence="2">
    <location>
        <begin position="448"/>
        <end position="667"/>
    </location>
</feature>